<dbReference type="Gene3D" id="2.40.70.10">
    <property type="entry name" value="Acid Proteases"/>
    <property type="match status" value="1"/>
</dbReference>
<protein>
    <submittedName>
        <fullName evidence="1">Uncharacterized protein</fullName>
    </submittedName>
</protein>
<dbReference type="Pfam" id="PF08284">
    <property type="entry name" value="RVP_2"/>
    <property type="match status" value="1"/>
</dbReference>
<dbReference type="AlphaFoldDB" id="A0A9D4RR74"/>
<sequence length="127" mass="14445">MPQEEYRNMLVAASGEALCVKRKTQLDIEIDKESFLMDTLLAEIENDLILGLGLLEAYGCRIDIFDRSINFRNSRYSFEHVPAWGCFRISVSEDISIPARSEMIVMASVPDFKKMHTGPFLVEPSPK</sequence>
<proteinExistence type="predicted"/>
<evidence type="ECO:0000313" key="1">
    <source>
        <dbReference type="EMBL" id="KAH3876058.1"/>
    </source>
</evidence>
<reference evidence="1" key="2">
    <citation type="submission" date="2020-11" db="EMBL/GenBank/DDBJ databases">
        <authorList>
            <person name="McCartney M.A."/>
            <person name="Auch B."/>
            <person name="Kono T."/>
            <person name="Mallez S."/>
            <person name="Becker A."/>
            <person name="Gohl D.M."/>
            <person name="Silverstein K.A.T."/>
            <person name="Koren S."/>
            <person name="Bechman K.B."/>
            <person name="Herman A."/>
            <person name="Abrahante J.E."/>
            <person name="Garbe J."/>
        </authorList>
    </citation>
    <scope>NUCLEOTIDE SEQUENCE</scope>
    <source>
        <strain evidence="1">Duluth1</strain>
        <tissue evidence="1">Whole animal</tissue>
    </source>
</reference>
<accession>A0A9D4RR74</accession>
<dbReference type="Proteomes" id="UP000828390">
    <property type="component" value="Unassembled WGS sequence"/>
</dbReference>
<gene>
    <name evidence="1" type="ORF">DPMN_039338</name>
</gene>
<dbReference type="InterPro" id="IPR021109">
    <property type="entry name" value="Peptidase_aspartic_dom_sf"/>
</dbReference>
<name>A0A9D4RR74_DREPO</name>
<evidence type="ECO:0000313" key="2">
    <source>
        <dbReference type="Proteomes" id="UP000828390"/>
    </source>
</evidence>
<keyword evidence="2" id="KW-1185">Reference proteome</keyword>
<comment type="caution">
    <text evidence="1">The sequence shown here is derived from an EMBL/GenBank/DDBJ whole genome shotgun (WGS) entry which is preliminary data.</text>
</comment>
<dbReference type="EMBL" id="JAIWYP010000002">
    <property type="protein sequence ID" value="KAH3876058.1"/>
    <property type="molecule type" value="Genomic_DNA"/>
</dbReference>
<reference evidence="1" key="1">
    <citation type="journal article" date="2019" name="bioRxiv">
        <title>The Genome of the Zebra Mussel, Dreissena polymorpha: A Resource for Invasive Species Research.</title>
        <authorList>
            <person name="McCartney M.A."/>
            <person name="Auch B."/>
            <person name="Kono T."/>
            <person name="Mallez S."/>
            <person name="Zhang Y."/>
            <person name="Obille A."/>
            <person name="Becker A."/>
            <person name="Abrahante J.E."/>
            <person name="Garbe J."/>
            <person name="Badalamenti J.P."/>
            <person name="Herman A."/>
            <person name="Mangelson H."/>
            <person name="Liachko I."/>
            <person name="Sullivan S."/>
            <person name="Sone E.D."/>
            <person name="Koren S."/>
            <person name="Silverstein K.A.T."/>
            <person name="Beckman K.B."/>
            <person name="Gohl D.M."/>
        </authorList>
    </citation>
    <scope>NUCLEOTIDE SEQUENCE</scope>
    <source>
        <strain evidence="1">Duluth1</strain>
        <tissue evidence="1">Whole animal</tissue>
    </source>
</reference>
<organism evidence="1 2">
    <name type="scientific">Dreissena polymorpha</name>
    <name type="common">Zebra mussel</name>
    <name type="synonym">Mytilus polymorpha</name>
    <dbReference type="NCBI Taxonomy" id="45954"/>
    <lineage>
        <taxon>Eukaryota</taxon>
        <taxon>Metazoa</taxon>
        <taxon>Spiralia</taxon>
        <taxon>Lophotrochozoa</taxon>
        <taxon>Mollusca</taxon>
        <taxon>Bivalvia</taxon>
        <taxon>Autobranchia</taxon>
        <taxon>Heteroconchia</taxon>
        <taxon>Euheterodonta</taxon>
        <taxon>Imparidentia</taxon>
        <taxon>Neoheterodontei</taxon>
        <taxon>Myida</taxon>
        <taxon>Dreissenoidea</taxon>
        <taxon>Dreissenidae</taxon>
        <taxon>Dreissena</taxon>
    </lineage>
</organism>